<evidence type="ECO:0000313" key="3">
    <source>
        <dbReference type="EMBL" id="SHI70586.1"/>
    </source>
</evidence>
<dbReference type="Gene3D" id="3.40.30.10">
    <property type="entry name" value="Glutaredoxin"/>
    <property type="match status" value="1"/>
</dbReference>
<dbReference type="AlphaFoldDB" id="A0A1M6DBI4"/>
<evidence type="ECO:0000259" key="2">
    <source>
        <dbReference type="PROSITE" id="PS51352"/>
    </source>
</evidence>
<keyword evidence="4" id="KW-1185">Reference proteome</keyword>
<gene>
    <name evidence="3" type="ORF">SAMN05444363_1351</name>
</gene>
<dbReference type="Proteomes" id="UP000184488">
    <property type="component" value="Unassembled WGS sequence"/>
</dbReference>
<dbReference type="GO" id="GO:0016209">
    <property type="term" value="F:antioxidant activity"/>
    <property type="evidence" value="ECO:0007669"/>
    <property type="project" value="InterPro"/>
</dbReference>
<feature type="domain" description="Thioredoxin" evidence="2">
    <location>
        <begin position="65"/>
        <end position="206"/>
    </location>
</feature>
<name>A0A1M6DBI4_9FLAO</name>
<evidence type="ECO:0000256" key="1">
    <source>
        <dbReference type="SAM" id="SignalP"/>
    </source>
</evidence>
<dbReference type="InterPro" id="IPR050553">
    <property type="entry name" value="Thioredoxin_ResA/DsbE_sf"/>
</dbReference>
<organism evidence="3 4">
    <name type="scientific">Flavobacterium terrae</name>
    <dbReference type="NCBI Taxonomy" id="415425"/>
    <lineage>
        <taxon>Bacteria</taxon>
        <taxon>Pseudomonadati</taxon>
        <taxon>Bacteroidota</taxon>
        <taxon>Flavobacteriia</taxon>
        <taxon>Flavobacteriales</taxon>
        <taxon>Flavobacteriaceae</taxon>
        <taxon>Flavobacterium</taxon>
    </lineage>
</organism>
<keyword evidence="1" id="KW-0732">Signal</keyword>
<dbReference type="CDD" id="cd02966">
    <property type="entry name" value="TlpA_like_family"/>
    <property type="match status" value="1"/>
</dbReference>
<proteinExistence type="predicted"/>
<accession>A0A1M6DBI4</accession>
<dbReference type="PANTHER" id="PTHR42852:SF13">
    <property type="entry name" value="PROTEIN DIPZ"/>
    <property type="match status" value="1"/>
</dbReference>
<sequence>MKNIYTAILVLVTCSFSSFAQNDELSFPEALKEHLNKYNIVSNNAFANREIQKGQILFDSLVSHHLIGTTFEDYTLKSFEKRKIKLSSFKKPIFILTYASWCIPSKGEIPALNKLAQKYAKDVQFVILFWNKKHEVKQIARKFNHNITVCYAHETYKKDATVVSHLKHTLGFPTSYFLNQDLKVVNIKRGGAQPDNKSTYVKAYTLNYNVFREGLSSLLIEKNISDEQLTTN</sequence>
<feature type="signal peptide" evidence="1">
    <location>
        <begin position="1"/>
        <end position="20"/>
    </location>
</feature>
<keyword evidence="3" id="KW-0413">Isomerase</keyword>
<dbReference type="STRING" id="415425.SAMN05444363_1351"/>
<dbReference type="InterPro" id="IPR036249">
    <property type="entry name" value="Thioredoxin-like_sf"/>
</dbReference>
<reference evidence="4" key="1">
    <citation type="submission" date="2016-11" db="EMBL/GenBank/DDBJ databases">
        <authorList>
            <person name="Varghese N."/>
            <person name="Submissions S."/>
        </authorList>
    </citation>
    <scope>NUCLEOTIDE SEQUENCE [LARGE SCALE GENOMIC DNA]</scope>
    <source>
        <strain evidence="4">DSM 18829</strain>
    </source>
</reference>
<dbReference type="InterPro" id="IPR000866">
    <property type="entry name" value="AhpC/TSA"/>
</dbReference>
<dbReference type="OrthoDB" id="1134224at2"/>
<dbReference type="PANTHER" id="PTHR42852">
    <property type="entry name" value="THIOL:DISULFIDE INTERCHANGE PROTEIN DSBE"/>
    <property type="match status" value="1"/>
</dbReference>
<dbReference type="PROSITE" id="PS51352">
    <property type="entry name" value="THIOREDOXIN_2"/>
    <property type="match status" value="1"/>
</dbReference>
<dbReference type="SUPFAM" id="SSF52833">
    <property type="entry name" value="Thioredoxin-like"/>
    <property type="match status" value="1"/>
</dbReference>
<dbReference type="InterPro" id="IPR013766">
    <property type="entry name" value="Thioredoxin_domain"/>
</dbReference>
<dbReference type="RefSeq" id="WP_073309778.1">
    <property type="nucleotide sequence ID" value="NZ_FQZI01000002.1"/>
</dbReference>
<feature type="chain" id="PRO_5012025363" evidence="1">
    <location>
        <begin position="21"/>
        <end position="232"/>
    </location>
</feature>
<dbReference type="GO" id="GO:0016491">
    <property type="term" value="F:oxidoreductase activity"/>
    <property type="evidence" value="ECO:0007669"/>
    <property type="project" value="InterPro"/>
</dbReference>
<evidence type="ECO:0000313" key="4">
    <source>
        <dbReference type="Proteomes" id="UP000184488"/>
    </source>
</evidence>
<protein>
    <submittedName>
        <fullName evidence="3">Thiol-disulfide isomerase or thioredoxin</fullName>
    </submittedName>
</protein>
<dbReference type="GO" id="GO:0016853">
    <property type="term" value="F:isomerase activity"/>
    <property type="evidence" value="ECO:0007669"/>
    <property type="project" value="UniProtKB-KW"/>
</dbReference>
<dbReference type="EMBL" id="FQZI01000002">
    <property type="protein sequence ID" value="SHI70586.1"/>
    <property type="molecule type" value="Genomic_DNA"/>
</dbReference>
<dbReference type="Pfam" id="PF00578">
    <property type="entry name" value="AhpC-TSA"/>
    <property type="match status" value="1"/>
</dbReference>